<dbReference type="Pfam" id="PF13692">
    <property type="entry name" value="Glyco_trans_1_4"/>
    <property type="match status" value="1"/>
</dbReference>
<gene>
    <name evidence="1" type="ORF">J2I46_14105</name>
</gene>
<dbReference type="EMBL" id="JAFMYW010000003">
    <property type="protein sequence ID" value="MBO0949725.1"/>
    <property type="molecule type" value="Genomic_DNA"/>
</dbReference>
<dbReference type="SUPFAM" id="SSF53756">
    <property type="entry name" value="UDP-Glycosyltransferase/glycogen phosphorylase"/>
    <property type="match status" value="1"/>
</dbReference>
<reference evidence="1 2" key="1">
    <citation type="submission" date="2021-03" db="EMBL/GenBank/DDBJ databases">
        <title>Fibrella sp. HMF5405 genome sequencing and assembly.</title>
        <authorList>
            <person name="Kang H."/>
            <person name="Kim H."/>
            <person name="Bae S."/>
            <person name="Joh K."/>
        </authorList>
    </citation>
    <scope>NUCLEOTIDE SEQUENCE [LARGE SCALE GENOMIC DNA]</scope>
    <source>
        <strain evidence="1 2">HMF5405</strain>
    </source>
</reference>
<name>A0ABS3JI92_9BACT</name>
<accession>A0ABS3JI92</accession>
<organism evidence="1 2">
    <name type="scientific">Fibrella forsythiae</name>
    <dbReference type="NCBI Taxonomy" id="2817061"/>
    <lineage>
        <taxon>Bacteria</taxon>
        <taxon>Pseudomonadati</taxon>
        <taxon>Bacteroidota</taxon>
        <taxon>Cytophagia</taxon>
        <taxon>Cytophagales</taxon>
        <taxon>Spirosomataceae</taxon>
        <taxon>Fibrella</taxon>
    </lineage>
</organism>
<dbReference type="PANTHER" id="PTHR12526">
    <property type="entry name" value="GLYCOSYLTRANSFERASE"/>
    <property type="match status" value="1"/>
</dbReference>
<evidence type="ECO:0000313" key="2">
    <source>
        <dbReference type="Proteomes" id="UP000664628"/>
    </source>
</evidence>
<dbReference type="RefSeq" id="WP_207329657.1">
    <property type="nucleotide sequence ID" value="NZ_JAFMYW010000003.1"/>
</dbReference>
<sequence>MNVLWLAAAPHPSKLGHPVPWMTALAANLVAQEGLSITIVSYNHQIDQDEEQTRDGVRYIYLKVPDDKWDLLTGYKRRIKRVRDYLRTQVGTGKLGTFDLLHIHGTEQQYPAMAVALKLPKVVSAQGFVTEYYRYLPNRPDYRHVSWAVASYYEKRYARSVHHYIGRTHWDKAVVHKLNPKAVIHHNWELMRPVFYQPIAPPGDQPPNAMLFIGGLHDIKGIREALRALSILREQWPIRLIITGFGSYDALLELINDLGLTTIPDDAVEHRGMLTGEQLWATYADAFCLLHPSYIDNSPNSVCEAQLAGLPVVASDVGGVSSLVEHGQTGMLTSLEPANIAAAVGQLWGDTSLRQLLAKQARAISLERFDAQYITHHTKSIYEAVLANP</sequence>
<dbReference type="Proteomes" id="UP000664628">
    <property type="component" value="Unassembled WGS sequence"/>
</dbReference>
<dbReference type="Gene3D" id="3.40.50.2000">
    <property type="entry name" value="Glycogen Phosphorylase B"/>
    <property type="match status" value="2"/>
</dbReference>
<evidence type="ECO:0000313" key="1">
    <source>
        <dbReference type="EMBL" id="MBO0949725.1"/>
    </source>
</evidence>
<dbReference type="CDD" id="cd03801">
    <property type="entry name" value="GT4_PimA-like"/>
    <property type="match status" value="1"/>
</dbReference>
<proteinExistence type="predicted"/>
<keyword evidence="2" id="KW-1185">Reference proteome</keyword>
<comment type="caution">
    <text evidence="1">The sequence shown here is derived from an EMBL/GenBank/DDBJ whole genome shotgun (WGS) entry which is preliminary data.</text>
</comment>
<protein>
    <submittedName>
        <fullName evidence="1">Glycosyltransferase family 4 protein</fullName>
    </submittedName>
</protein>